<name>A0ABR0SEV1_9HYPO</name>
<evidence type="ECO:0000313" key="1">
    <source>
        <dbReference type="EMBL" id="KAK5990330.1"/>
    </source>
</evidence>
<reference evidence="1 2" key="1">
    <citation type="submission" date="2024-01" db="EMBL/GenBank/DDBJ databases">
        <title>Complete genome of Cladobotryum mycophilum ATHUM6906.</title>
        <authorList>
            <person name="Christinaki A.C."/>
            <person name="Myridakis A.I."/>
            <person name="Kouvelis V.N."/>
        </authorList>
    </citation>
    <scope>NUCLEOTIDE SEQUENCE [LARGE SCALE GENOMIC DNA]</scope>
    <source>
        <strain evidence="1 2">ATHUM6906</strain>
    </source>
</reference>
<dbReference type="EMBL" id="JAVFKD010000014">
    <property type="protein sequence ID" value="KAK5990330.1"/>
    <property type="molecule type" value="Genomic_DNA"/>
</dbReference>
<proteinExistence type="predicted"/>
<protein>
    <submittedName>
        <fullName evidence="1">Uncharacterized protein</fullName>
    </submittedName>
</protein>
<keyword evidence="2" id="KW-1185">Reference proteome</keyword>
<sequence>MALGRGPLLGSLFAIAFVAFLSAVLLSYTSSFHSFHPDSHVLVPRNSSDESGEFRYSNLTKRLSRPYDYYVKKGKGLYCEMRDRRSNNAAKHYLQTNEITGWPELFSETEGWFDIGREPGIDNYLDPVFDSLGVGRSFISRWWSNETPGIIFPDPSEPDLDNVPPSTGFVSGAFFASAFIPKKGVIIAGENLAVSAAVQRSEGKPDAAHRVTNLKQIEVCKEEGASSGNVNYIIRASIANLESLEIIFMALRQAFPGPDPVIGTWGNHLTLLPSRRTRDPFYAIIGSPNGSGSAYFLTQHKDGLGNTKSINKIDVFAMAHSYTVSGTTPDDSSELAKIALLFHIVD</sequence>
<organism evidence="1 2">
    <name type="scientific">Cladobotryum mycophilum</name>
    <dbReference type="NCBI Taxonomy" id="491253"/>
    <lineage>
        <taxon>Eukaryota</taxon>
        <taxon>Fungi</taxon>
        <taxon>Dikarya</taxon>
        <taxon>Ascomycota</taxon>
        <taxon>Pezizomycotina</taxon>
        <taxon>Sordariomycetes</taxon>
        <taxon>Hypocreomycetidae</taxon>
        <taxon>Hypocreales</taxon>
        <taxon>Hypocreaceae</taxon>
        <taxon>Cladobotryum</taxon>
    </lineage>
</organism>
<accession>A0ABR0SEV1</accession>
<comment type="caution">
    <text evidence="1">The sequence shown here is derived from an EMBL/GenBank/DDBJ whole genome shotgun (WGS) entry which is preliminary data.</text>
</comment>
<evidence type="ECO:0000313" key="2">
    <source>
        <dbReference type="Proteomes" id="UP001338125"/>
    </source>
</evidence>
<dbReference type="Proteomes" id="UP001338125">
    <property type="component" value="Unassembled WGS sequence"/>
</dbReference>
<gene>
    <name evidence="1" type="ORF">PT974_08597</name>
</gene>